<accession>A0A1Q2M9V3</accession>
<dbReference type="PANTHER" id="PTHR33442:SF1">
    <property type="entry name" value="TRANS-3-HYDROXY-L-PROLINE DEHYDRATASE"/>
    <property type="match status" value="1"/>
</dbReference>
<dbReference type="PANTHER" id="PTHR33442">
    <property type="entry name" value="TRANS-3-HYDROXY-L-PROLINE DEHYDRATASE"/>
    <property type="match status" value="1"/>
</dbReference>
<name>A0A1Q2M9V3_9GAMM</name>
<evidence type="ECO:0000313" key="3">
    <source>
        <dbReference type="Proteomes" id="UP000188219"/>
    </source>
</evidence>
<sequence>MDQVIEVVDSHTGGEPTRVIVAGGPNLGTGSMAERLSLFREHFDYLRSALIREPRGSDVLVGAIVCKPKNPASTAGVIFFNNVGYLGMCGHGTIGLAVTLARKGLITPGKHELETPVGNVSFVLHNNHRVSVDNVASYRYRKDVSVEVDGLGTVTGDIAWGGNWFFLVGNHGQEITVDNAERLTDYCHRVREALVAHGIAGENGHEIDHIELFSPPTNPEQADSKNFVLCPGNAYDRSPCGTGTSAKLACLYADGKIKEGDVWRQESVIGSIFEGRIRALPDSTYEQGKVIPTITGSAYISAESRVIIDPEDPFAHGIG</sequence>
<organism evidence="2 3">
    <name type="scientific">Microbulbifer agarilyticus</name>
    <dbReference type="NCBI Taxonomy" id="260552"/>
    <lineage>
        <taxon>Bacteria</taxon>
        <taxon>Pseudomonadati</taxon>
        <taxon>Pseudomonadota</taxon>
        <taxon>Gammaproteobacteria</taxon>
        <taxon>Cellvibrionales</taxon>
        <taxon>Microbulbiferaceae</taxon>
        <taxon>Microbulbifer</taxon>
    </lineage>
</organism>
<dbReference type="KEGG" id="maga:Mag101_08150"/>
<dbReference type="EMBL" id="CP019650">
    <property type="protein sequence ID" value="AQQ69450.1"/>
    <property type="molecule type" value="Genomic_DNA"/>
</dbReference>
<proteinExistence type="inferred from homology"/>
<dbReference type="Pfam" id="PF05544">
    <property type="entry name" value="Pro_racemase"/>
    <property type="match status" value="1"/>
</dbReference>
<comment type="similarity">
    <text evidence="1">Belongs to the proline racemase family.</text>
</comment>
<reference evidence="2" key="1">
    <citation type="submission" date="2017-02" db="EMBL/GenBank/DDBJ databases">
        <title>Genome of Microbulbifer agarilyticus GP101.</title>
        <authorList>
            <person name="Jung J."/>
            <person name="Bae S.S."/>
            <person name="Baek K."/>
        </authorList>
    </citation>
    <scope>NUCLEOTIDE SEQUENCE [LARGE SCALE GENOMIC DNA]</scope>
    <source>
        <strain evidence="2">GP101</strain>
    </source>
</reference>
<protein>
    <submittedName>
        <fullName evidence="2">Hydroxyproline-2-epimerase</fullName>
    </submittedName>
</protein>
<dbReference type="AlphaFoldDB" id="A0A1Q2M9V3"/>
<evidence type="ECO:0000313" key="2">
    <source>
        <dbReference type="EMBL" id="AQQ69450.1"/>
    </source>
</evidence>
<dbReference type="Gene3D" id="3.10.310.10">
    <property type="entry name" value="Diaminopimelate Epimerase, Chain A, domain 1"/>
    <property type="match status" value="2"/>
</dbReference>
<dbReference type="Proteomes" id="UP000188219">
    <property type="component" value="Chromosome"/>
</dbReference>
<dbReference type="STRING" id="260552.Mag101_08150"/>
<dbReference type="InterPro" id="IPR008794">
    <property type="entry name" value="Pro_racemase_fam"/>
</dbReference>
<dbReference type="SFLD" id="SFLDS00028">
    <property type="entry name" value="Proline_Racemase"/>
    <property type="match status" value="1"/>
</dbReference>
<evidence type="ECO:0000256" key="1">
    <source>
        <dbReference type="ARBA" id="ARBA00007529"/>
    </source>
</evidence>
<keyword evidence="3" id="KW-1185">Reference proteome</keyword>
<gene>
    <name evidence="2" type="ORF">Mag101_08150</name>
</gene>
<dbReference type="FunFam" id="3.10.310.10:FF:000003">
    <property type="entry name" value="Proline racemase"/>
    <property type="match status" value="1"/>
</dbReference>
<dbReference type="SUPFAM" id="SSF54506">
    <property type="entry name" value="Diaminopimelate epimerase-like"/>
    <property type="match status" value="1"/>
</dbReference>
<dbReference type="PIRSF" id="PIRSF029792">
    <property type="entry name" value="Pro_racemase"/>
    <property type="match status" value="1"/>
</dbReference>
<dbReference type="GO" id="GO:0047580">
    <property type="term" value="F:4-hydroxyproline epimerase activity"/>
    <property type="evidence" value="ECO:0007669"/>
    <property type="project" value="UniProtKB-ARBA"/>
</dbReference>